<dbReference type="InterPro" id="IPR042100">
    <property type="entry name" value="Bug_dom1"/>
</dbReference>
<dbReference type="Pfam" id="PF03401">
    <property type="entry name" value="TctC"/>
    <property type="match status" value="1"/>
</dbReference>
<dbReference type="OrthoDB" id="8859164at2"/>
<dbReference type="PANTHER" id="PTHR42928:SF5">
    <property type="entry name" value="BLR1237 PROTEIN"/>
    <property type="match status" value="1"/>
</dbReference>
<comment type="similarity">
    <text evidence="1">Belongs to the UPF0065 (bug) family.</text>
</comment>
<gene>
    <name evidence="3" type="ORF">DES41_10789</name>
</gene>
<feature type="chain" id="PRO_5016793502" evidence="2">
    <location>
        <begin position="24"/>
        <end position="320"/>
    </location>
</feature>
<dbReference type="Gene3D" id="3.40.190.150">
    <property type="entry name" value="Bordetella uptake gene, domain 1"/>
    <property type="match status" value="1"/>
</dbReference>
<dbReference type="PIRSF" id="PIRSF017082">
    <property type="entry name" value="YflP"/>
    <property type="match status" value="1"/>
</dbReference>
<dbReference type="Gene3D" id="3.40.190.10">
    <property type="entry name" value="Periplasmic binding protein-like II"/>
    <property type="match status" value="1"/>
</dbReference>
<keyword evidence="3" id="KW-0675">Receptor</keyword>
<reference evidence="3 4" key="1">
    <citation type="submission" date="2018-07" db="EMBL/GenBank/DDBJ databases">
        <title>Genomic Encyclopedia of Type Strains, Phase IV (KMG-IV): sequencing the most valuable type-strain genomes for metagenomic binning, comparative biology and taxonomic classification.</title>
        <authorList>
            <person name="Goeker M."/>
        </authorList>
    </citation>
    <scope>NUCLEOTIDE SEQUENCE [LARGE SCALE GENOMIC DNA]</scope>
    <source>
        <strain evidence="3 4">DSM 21634</strain>
    </source>
</reference>
<evidence type="ECO:0000313" key="3">
    <source>
        <dbReference type="EMBL" id="RCW68568.1"/>
    </source>
</evidence>
<keyword evidence="2" id="KW-0732">Signal</keyword>
<dbReference type="AlphaFoldDB" id="A0A368XNH4"/>
<dbReference type="PANTHER" id="PTHR42928">
    <property type="entry name" value="TRICARBOXYLATE-BINDING PROTEIN"/>
    <property type="match status" value="1"/>
</dbReference>
<protein>
    <submittedName>
        <fullName evidence="3">Tripartite-type tricarboxylate transporter receptor subunit TctC</fullName>
    </submittedName>
</protein>
<dbReference type="EMBL" id="QPJK01000007">
    <property type="protein sequence ID" value="RCW68568.1"/>
    <property type="molecule type" value="Genomic_DNA"/>
</dbReference>
<feature type="signal peptide" evidence="2">
    <location>
        <begin position="1"/>
        <end position="23"/>
    </location>
</feature>
<organism evidence="3 4">
    <name type="scientific">Pseudorhodoferax soli</name>
    <dbReference type="NCBI Taxonomy" id="545864"/>
    <lineage>
        <taxon>Bacteria</taxon>
        <taxon>Pseudomonadati</taxon>
        <taxon>Pseudomonadota</taxon>
        <taxon>Betaproteobacteria</taxon>
        <taxon>Burkholderiales</taxon>
        <taxon>Comamonadaceae</taxon>
    </lineage>
</organism>
<keyword evidence="4" id="KW-1185">Reference proteome</keyword>
<sequence>MKIRSCLAASLCLLAMATTALHAQTKPWPTEKPITWIVGFAPGGTLDVLTRAVAKRIAERTGQSVVVDNRPGATGAIAQQAVARAAPDGYTVISLAGPILTAQTPPQVGKELAAVAMLGQGPMVLVGPASSPITTLQDLIKDAKSNPHRWSYGSSGTGVSQHLAGELLKSSAGISMTHIPYKGGGQAVTDVVGGQIPLALLGVSPVLPHIKSGRLRAYGVTTAQHADALPGVPTFQEAGVNGYDASQWYAAAVPAGTPADRIAQLNALINEAVTSAEVAAVLQAGANNAVVTTPTQARDFVVNENKRWRALATATKMDLE</sequence>
<proteinExistence type="inferred from homology"/>
<dbReference type="CDD" id="cd07012">
    <property type="entry name" value="PBP2_Bug_TTT"/>
    <property type="match status" value="1"/>
</dbReference>
<evidence type="ECO:0000256" key="2">
    <source>
        <dbReference type="SAM" id="SignalP"/>
    </source>
</evidence>
<comment type="caution">
    <text evidence="3">The sequence shown here is derived from an EMBL/GenBank/DDBJ whole genome shotgun (WGS) entry which is preliminary data.</text>
</comment>
<dbReference type="RefSeq" id="WP_114470108.1">
    <property type="nucleotide sequence ID" value="NZ_QPJK01000007.1"/>
</dbReference>
<dbReference type="InterPro" id="IPR005064">
    <property type="entry name" value="BUG"/>
</dbReference>
<dbReference type="SUPFAM" id="SSF53850">
    <property type="entry name" value="Periplasmic binding protein-like II"/>
    <property type="match status" value="1"/>
</dbReference>
<accession>A0A368XNH4</accession>
<name>A0A368XNH4_9BURK</name>
<evidence type="ECO:0000313" key="4">
    <source>
        <dbReference type="Proteomes" id="UP000252884"/>
    </source>
</evidence>
<evidence type="ECO:0000256" key="1">
    <source>
        <dbReference type="ARBA" id="ARBA00006987"/>
    </source>
</evidence>
<dbReference type="Proteomes" id="UP000252884">
    <property type="component" value="Unassembled WGS sequence"/>
</dbReference>